<protein>
    <submittedName>
        <fullName evidence="1">Uncharacterized protein</fullName>
    </submittedName>
</protein>
<dbReference type="EMBL" id="JACYCF010000002">
    <property type="protein sequence ID" value="KAF8759617.1"/>
    <property type="molecule type" value="Genomic_DNA"/>
</dbReference>
<name>A0A8H7IMS8_9AGAM</name>
<organism evidence="1 2">
    <name type="scientific">Rhizoctonia solani</name>
    <dbReference type="NCBI Taxonomy" id="456999"/>
    <lineage>
        <taxon>Eukaryota</taxon>
        <taxon>Fungi</taxon>
        <taxon>Dikarya</taxon>
        <taxon>Basidiomycota</taxon>
        <taxon>Agaricomycotina</taxon>
        <taxon>Agaricomycetes</taxon>
        <taxon>Cantharellales</taxon>
        <taxon>Ceratobasidiaceae</taxon>
        <taxon>Rhizoctonia</taxon>
    </lineage>
</organism>
<sequence length="245" mass="26687">MMAVYFVEMLMKRVGVEQAPVAVSSRGRRQTYLPPAPCQAHSPATIASNGSSELKHITCHCSPVLHRNISRHKASSGTSVDDLPVPLQATWSVGELLSTYPAPELSDETFARLHRLSALNAPGSTSSDKNTMKLELQELLRLVEAVKLVDTSSLDGVNQQELLDSRIWAEGQGIDFDAPAANHLSEVHGDDLLKHAKTHVDGQYMVETAARVARGAKGSPKEMSNPTLIRLMVYALFGIDEAQHE</sequence>
<proteinExistence type="predicted"/>
<accession>A0A8H7IMS8</accession>
<reference evidence="1" key="1">
    <citation type="submission" date="2020-09" db="EMBL/GenBank/DDBJ databases">
        <title>Comparative genome analyses of four rice-infecting Rhizoctonia solani isolates reveal extensive enrichment of homogalacturonan modification genes.</title>
        <authorList>
            <person name="Lee D.-Y."/>
            <person name="Jeon J."/>
            <person name="Kim K.-T."/>
            <person name="Cheong K."/>
            <person name="Song H."/>
            <person name="Choi G."/>
            <person name="Ko J."/>
            <person name="Opiyo S.O."/>
            <person name="Zuo S."/>
            <person name="Madhav S."/>
            <person name="Lee Y.-H."/>
            <person name="Wang G.-L."/>
        </authorList>
    </citation>
    <scope>NUCLEOTIDE SEQUENCE</scope>
    <source>
        <strain evidence="1">AG1-IA B2</strain>
    </source>
</reference>
<evidence type="ECO:0000313" key="2">
    <source>
        <dbReference type="Proteomes" id="UP000614334"/>
    </source>
</evidence>
<dbReference type="AlphaFoldDB" id="A0A8H7IMS8"/>
<dbReference type="Proteomes" id="UP000614334">
    <property type="component" value="Unassembled WGS sequence"/>
</dbReference>
<evidence type="ECO:0000313" key="1">
    <source>
        <dbReference type="EMBL" id="KAF8759617.1"/>
    </source>
</evidence>
<gene>
    <name evidence="1" type="ORF">RHS01_01710</name>
</gene>
<comment type="caution">
    <text evidence="1">The sequence shown here is derived from an EMBL/GenBank/DDBJ whole genome shotgun (WGS) entry which is preliminary data.</text>
</comment>